<feature type="signal peptide" evidence="4">
    <location>
        <begin position="1"/>
        <end position="22"/>
    </location>
</feature>
<dbReference type="GO" id="GO:0046556">
    <property type="term" value="F:alpha-L-arabinofuranosidase activity"/>
    <property type="evidence" value="ECO:0007669"/>
    <property type="project" value="TreeGrafter"/>
</dbReference>
<evidence type="ECO:0000256" key="1">
    <source>
        <dbReference type="ARBA" id="ARBA00022729"/>
    </source>
</evidence>
<evidence type="ECO:0000259" key="5">
    <source>
        <dbReference type="SMART" id="SM01217"/>
    </source>
</evidence>
<dbReference type="OMA" id="DIWQYHN"/>
<accession>A0A166IMA6</accession>
<reference evidence="6" key="1">
    <citation type="journal article" date="2016" name="Nat. Genet.">
        <title>A high-quality carrot genome assembly provides new insights into carotenoid accumulation and asterid genome evolution.</title>
        <authorList>
            <person name="Iorizzo M."/>
            <person name="Ellison S."/>
            <person name="Senalik D."/>
            <person name="Zeng P."/>
            <person name="Satapoomin P."/>
            <person name="Huang J."/>
            <person name="Bowman M."/>
            <person name="Iovene M."/>
            <person name="Sanseverino W."/>
            <person name="Cavagnaro P."/>
            <person name="Yildiz M."/>
            <person name="Macko-Podgorni A."/>
            <person name="Moranska E."/>
            <person name="Grzebelus E."/>
            <person name="Grzebelus D."/>
            <person name="Ashrafi H."/>
            <person name="Zheng Z."/>
            <person name="Cheng S."/>
            <person name="Spooner D."/>
            <person name="Van Deynze A."/>
            <person name="Simon P."/>
        </authorList>
    </citation>
    <scope>NUCLEOTIDE SEQUENCE [LARGE SCALE GENOMIC DNA]</scope>
    <source>
        <tissue evidence="6">Leaf</tissue>
    </source>
</reference>
<dbReference type="InterPro" id="IPR001764">
    <property type="entry name" value="Glyco_hydro_3_N"/>
</dbReference>
<dbReference type="KEGG" id="dcr:108223784"/>
<dbReference type="FunFam" id="3.20.20.300:FF:000010">
    <property type="entry name" value="Putative beta-D-xylosidase 5"/>
    <property type="match status" value="1"/>
</dbReference>
<dbReference type="PANTHER" id="PTHR42721">
    <property type="entry name" value="SUGAR HYDROLASE-RELATED"/>
    <property type="match status" value="1"/>
</dbReference>
<dbReference type="SUPFAM" id="SSF52279">
    <property type="entry name" value="Beta-D-glucan exohydrolase, C-terminal domain"/>
    <property type="match status" value="1"/>
</dbReference>
<dbReference type="SMART" id="SM01217">
    <property type="entry name" value="Fn3_like"/>
    <property type="match status" value="1"/>
</dbReference>
<dbReference type="GO" id="GO:0045493">
    <property type="term" value="P:xylan catabolic process"/>
    <property type="evidence" value="ECO:0007669"/>
    <property type="project" value="InterPro"/>
</dbReference>
<dbReference type="Pfam" id="PF14310">
    <property type="entry name" value="Fn3-like"/>
    <property type="match status" value="1"/>
</dbReference>
<dbReference type="Gene3D" id="3.20.20.300">
    <property type="entry name" value="Glycoside hydrolase, family 3, N-terminal domain"/>
    <property type="match status" value="1"/>
</dbReference>
<evidence type="ECO:0000313" key="6">
    <source>
        <dbReference type="EMBL" id="KZN11281.1"/>
    </source>
</evidence>
<dbReference type="STRING" id="79200.A0A166IMA6"/>
<dbReference type="EMBL" id="LNRQ01000001">
    <property type="protein sequence ID" value="KZN11281.1"/>
    <property type="molecule type" value="Genomic_DNA"/>
</dbReference>
<dbReference type="InterPro" id="IPR044993">
    <property type="entry name" value="BXL"/>
</dbReference>
<dbReference type="Gene3D" id="2.60.40.10">
    <property type="entry name" value="Immunoglobulins"/>
    <property type="match status" value="1"/>
</dbReference>
<dbReference type="InterPro" id="IPR036962">
    <property type="entry name" value="Glyco_hydro_3_N_sf"/>
</dbReference>
<name>A0A166IMA6_DAUCS</name>
<proteinExistence type="predicted"/>
<evidence type="ECO:0000256" key="2">
    <source>
        <dbReference type="ARBA" id="ARBA00022801"/>
    </source>
</evidence>
<dbReference type="PANTHER" id="PTHR42721:SF11">
    <property type="entry name" value="BETA-D-XYLOSIDASE 5-RELATED"/>
    <property type="match status" value="1"/>
</dbReference>
<feature type="domain" description="Fibronectin type III-like" evidence="5">
    <location>
        <begin position="709"/>
        <end position="779"/>
    </location>
</feature>
<dbReference type="FunFam" id="3.40.50.1700:FF:000001">
    <property type="entry name" value="probable beta-D-xylosidase 2"/>
    <property type="match status" value="1"/>
</dbReference>
<dbReference type="InterPro" id="IPR002772">
    <property type="entry name" value="Glyco_hydro_3_C"/>
</dbReference>
<organism evidence="6">
    <name type="scientific">Daucus carota subsp. sativus</name>
    <name type="common">Carrot</name>
    <dbReference type="NCBI Taxonomy" id="79200"/>
    <lineage>
        <taxon>Eukaryota</taxon>
        <taxon>Viridiplantae</taxon>
        <taxon>Streptophyta</taxon>
        <taxon>Embryophyta</taxon>
        <taxon>Tracheophyta</taxon>
        <taxon>Spermatophyta</taxon>
        <taxon>Magnoliopsida</taxon>
        <taxon>eudicotyledons</taxon>
        <taxon>Gunneridae</taxon>
        <taxon>Pentapetalae</taxon>
        <taxon>asterids</taxon>
        <taxon>campanulids</taxon>
        <taxon>Apiales</taxon>
        <taxon>Apiaceae</taxon>
        <taxon>Apioideae</taxon>
        <taxon>Scandiceae</taxon>
        <taxon>Daucinae</taxon>
        <taxon>Daucus</taxon>
        <taxon>Daucus sect. Daucus</taxon>
    </lineage>
</organism>
<evidence type="ECO:0000256" key="3">
    <source>
        <dbReference type="ARBA" id="ARBA00023295"/>
    </source>
</evidence>
<dbReference type="Gene3D" id="3.40.50.1700">
    <property type="entry name" value="Glycoside hydrolase family 3 C-terminal domain"/>
    <property type="match status" value="1"/>
</dbReference>
<gene>
    <name evidence="6" type="ORF">DCAR_003937</name>
</gene>
<dbReference type="Gramene" id="KZN11281">
    <property type="protein sequence ID" value="KZN11281"/>
    <property type="gene ID" value="DCAR_003937"/>
</dbReference>
<evidence type="ECO:0000256" key="4">
    <source>
        <dbReference type="SAM" id="SignalP"/>
    </source>
</evidence>
<keyword evidence="3" id="KW-0326">Glycosidase</keyword>
<dbReference type="InterPro" id="IPR017853">
    <property type="entry name" value="GH"/>
</dbReference>
<dbReference type="GO" id="GO:0031222">
    <property type="term" value="P:arabinan catabolic process"/>
    <property type="evidence" value="ECO:0007669"/>
    <property type="project" value="TreeGrafter"/>
</dbReference>
<dbReference type="Pfam" id="PF00933">
    <property type="entry name" value="Glyco_hydro_3"/>
    <property type="match status" value="1"/>
</dbReference>
<keyword evidence="1 4" id="KW-0732">Signal</keyword>
<feature type="chain" id="PRO_5007875323" description="Fibronectin type III-like domain-containing protein" evidence="4">
    <location>
        <begin position="23"/>
        <end position="790"/>
    </location>
</feature>
<protein>
    <recommendedName>
        <fullName evidence="5">Fibronectin type III-like domain-containing protein</fullName>
    </recommendedName>
</protein>
<comment type="caution">
    <text evidence="6">The sequence shown here is derived from an EMBL/GenBank/DDBJ whole genome shotgun (WGS) entry which is preliminary data.</text>
</comment>
<sequence length="790" mass="87442">MATLPFFIFSVTLAYFINLISAQSHANFSIPICDPSRLSSLGMDVKALTFCDQSLSYHVRAKDLVDQMTLLEKVHQIGDKATGVPRLGLPAYNWWSEALHGVSDFGDGATHFGDIVPGATSFPPPILTVASFNESLWKAIGQAVSTEARAMYNLGHAGLTYWSPNINVVRDPRWGRALEMPGEDPFVAGTYASNYVRGLQDIEGTENFTDLNSRPLKVGACCKHLAAYDVDNWLGVDRLHFDARVHEQDMVETFLPPFEMCVRDGDVVSVMCSYNKINGIPACADTKLLKDTVRGEWDLHGYIVSDCDSIEVMIDNQKWLNDKPEDTVSQALKAGLDLDCMGSYPKYMGNAVVQGKAREDLIDKALINLYVVLMRLGLFDGNPSLKSLGLDNVCHKDHIELATEAAREGIVLLKNEKETLPLDPKKYNVLALVGPHANATEAMIGNYKGIPCQYTSPINAFSAYAKVKYAMGCGDILCKNESFISEALDATAEEADATIIFVGLDQTVEAEYKDRVNLNLPSYQPQLIQQVSKVSKGPVILVVMSAGGVDISFAKNDSKIKAILWAGYPGERGGQAIADVIFGKYNPGGRLPLTWYEANYVDKLPMTSMQLRPNDKLGHPGRTYKFFNGSTVYPFGYGLSYTRFEYHIVDSKKDLKIKLNKFQHSRELNYKDSTSKLERHSVLVNDLKCDYNIKFEVRVENKGSRDGDEVVMVYAVPPGDIIGTPLKQLVGFKRVSVKAKKSKSVKFVLDACKSLSIVDHKAYQVLASGEHNIMIGDNVLSFPIHVSFEH</sequence>
<dbReference type="SUPFAM" id="SSF51445">
    <property type="entry name" value="(Trans)glycosidases"/>
    <property type="match status" value="1"/>
</dbReference>
<dbReference type="GO" id="GO:0009044">
    <property type="term" value="F:xylan 1,4-beta-xylosidase activity"/>
    <property type="evidence" value="ECO:0007669"/>
    <property type="project" value="InterPro"/>
</dbReference>
<dbReference type="InterPro" id="IPR026891">
    <property type="entry name" value="Fn3-like"/>
</dbReference>
<dbReference type="OrthoDB" id="47059at2759"/>
<dbReference type="AlphaFoldDB" id="A0A166IMA6"/>
<dbReference type="InterPro" id="IPR036881">
    <property type="entry name" value="Glyco_hydro_3_C_sf"/>
</dbReference>
<dbReference type="InterPro" id="IPR013783">
    <property type="entry name" value="Ig-like_fold"/>
</dbReference>
<keyword evidence="2" id="KW-0378">Hydrolase</keyword>
<dbReference type="Pfam" id="PF01915">
    <property type="entry name" value="Glyco_hydro_3_C"/>
    <property type="match status" value="1"/>
</dbReference>